<protein>
    <submittedName>
        <fullName evidence="2">Uncharacterized protein</fullName>
    </submittedName>
</protein>
<evidence type="ECO:0000256" key="1">
    <source>
        <dbReference type="SAM" id="MobiDB-lite"/>
    </source>
</evidence>
<evidence type="ECO:0000313" key="2">
    <source>
        <dbReference type="EMBL" id="WTZ06823.1"/>
    </source>
</evidence>
<dbReference type="EMBL" id="CP109546">
    <property type="protein sequence ID" value="WTZ06823.1"/>
    <property type="molecule type" value="Genomic_DNA"/>
</dbReference>
<feature type="compositionally biased region" description="Polar residues" evidence="1">
    <location>
        <begin position="46"/>
        <end position="62"/>
    </location>
</feature>
<feature type="region of interest" description="Disordered" evidence="1">
    <location>
        <begin position="1"/>
        <end position="62"/>
    </location>
</feature>
<organism evidence="2">
    <name type="scientific">Streptomyces sp. NBC_01393</name>
    <dbReference type="NCBI Taxonomy" id="2903851"/>
    <lineage>
        <taxon>Bacteria</taxon>
        <taxon>Bacillati</taxon>
        <taxon>Actinomycetota</taxon>
        <taxon>Actinomycetes</taxon>
        <taxon>Kitasatosporales</taxon>
        <taxon>Streptomycetaceae</taxon>
        <taxon>Streptomyces</taxon>
    </lineage>
</organism>
<dbReference type="AlphaFoldDB" id="A0AAU3HN48"/>
<proteinExistence type="predicted"/>
<name>A0AAU3HN48_9ACTN</name>
<accession>A0AAU3HN48</accession>
<reference evidence="2" key="1">
    <citation type="submission" date="2022-10" db="EMBL/GenBank/DDBJ databases">
        <title>The complete genomes of actinobacterial strains from the NBC collection.</title>
        <authorList>
            <person name="Joergensen T.S."/>
            <person name="Alvarez Arevalo M."/>
            <person name="Sterndorff E.B."/>
            <person name="Faurdal D."/>
            <person name="Vuksanovic O."/>
            <person name="Mourched A.-S."/>
            <person name="Charusanti P."/>
            <person name="Shaw S."/>
            <person name="Blin K."/>
            <person name="Weber T."/>
        </authorList>
    </citation>
    <scope>NUCLEOTIDE SEQUENCE</scope>
    <source>
        <strain evidence="2">NBC_01393</strain>
    </source>
</reference>
<gene>
    <name evidence="2" type="ORF">OG699_01610</name>
</gene>
<sequence length="62" mass="6578">MTYTAPRSALPFGPRRRARWVASPGVAAPGLAARPTAGTLDRTDRNSTPPGRTDRSTTGVTR</sequence>